<gene>
    <name evidence="1" type="ORF">QYM36_011570</name>
</gene>
<sequence>MFISYGARVLNALSQYWKKNIAWPIQYRPLGWSRSGFATSLPIAGGPAVGANDYNAALNVYTPGFIKSYDWLADQVLAPVVAAETFTAEEWQQVRWNRLATLYNVGIVVPQDHRSRRGMRLLMGGWNLEDLIGRWSL</sequence>
<reference evidence="1" key="1">
    <citation type="submission" date="2023-07" db="EMBL/GenBank/DDBJ databases">
        <title>Chromosome-level genome assembly of Artemia franciscana.</title>
        <authorList>
            <person name="Jo E."/>
        </authorList>
    </citation>
    <scope>NUCLEOTIDE SEQUENCE</scope>
    <source>
        <tissue evidence="1">Whole body</tissue>
    </source>
</reference>
<proteinExistence type="predicted"/>
<dbReference type="AlphaFoldDB" id="A0AA88HVH7"/>
<protein>
    <submittedName>
        <fullName evidence="1">Uncharacterized protein</fullName>
    </submittedName>
</protein>
<organism evidence="1 2">
    <name type="scientific">Artemia franciscana</name>
    <name type="common">Brine shrimp</name>
    <name type="synonym">Artemia sanfranciscana</name>
    <dbReference type="NCBI Taxonomy" id="6661"/>
    <lineage>
        <taxon>Eukaryota</taxon>
        <taxon>Metazoa</taxon>
        <taxon>Ecdysozoa</taxon>
        <taxon>Arthropoda</taxon>
        <taxon>Crustacea</taxon>
        <taxon>Branchiopoda</taxon>
        <taxon>Anostraca</taxon>
        <taxon>Artemiidae</taxon>
        <taxon>Artemia</taxon>
    </lineage>
</organism>
<dbReference type="EMBL" id="JAVRJZ010000015">
    <property type="protein sequence ID" value="KAK2712906.1"/>
    <property type="molecule type" value="Genomic_DNA"/>
</dbReference>
<accession>A0AA88HVH7</accession>
<keyword evidence="2" id="KW-1185">Reference proteome</keyword>
<dbReference type="Proteomes" id="UP001187531">
    <property type="component" value="Unassembled WGS sequence"/>
</dbReference>
<evidence type="ECO:0000313" key="2">
    <source>
        <dbReference type="Proteomes" id="UP001187531"/>
    </source>
</evidence>
<comment type="caution">
    <text evidence="1">The sequence shown here is derived from an EMBL/GenBank/DDBJ whole genome shotgun (WGS) entry which is preliminary data.</text>
</comment>
<evidence type="ECO:0000313" key="1">
    <source>
        <dbReference type="EMBL" id="KAK2712906.1"/>
    </source>
</evidence>
<name>A0AA88HVH7_ARTSF</name>